<dbReference type="GO" id="GO:0005886">
    <property type="term" value="C:plasma membrane"/>
    <property type="evidence" value="ECO:0007669"/>
    <property type="project" value="UniProtKB-SubCell"/>
</dbReference>
<dbReference type="CDD" id="cd11855">
    <property type="entry name" value="SH3_Sho1p"/>
    <property type="match status" value="1"/>
</dbReference>
<dbReference type="InterPro" id="IPR036028">
    <property type="entry name" value="SH3-like_dom_sf"/>
</dbReference>
<feature type="transmembrane region" description="Helical" evidence="10">
    <location>
        <begin position="65"/>
        <end position="84"/>
    </location>
</feature>
<dbReference type="Proteomes" id="UP000613177">
    <property type="component" value="Unassembled WGS sequence"/>
</dbReference>
<evidence type="ECO:0000256" key="1">
    <source>
        <dbReference type="ARBA" id="ARBA00004651"/>
    </source>
</evidence>
<feature type="transmembrane region" description="Helical" evidence="10">
    <location>
        <begin position="104"/>
        <end position="123"/>
    </location>
</feature>
<gene>
    <name evidence="12" type="ORF">INT48_009676</name>
</gene>
<dbReference type="SMART" id="SM00326">
    <property type="entry name" value="SH3"/>
    <property type="match status" value="1"/>
</dbReference>
<evidence type="ECO:0000256" key="4">
    <source>
        <dbReference type="ARBA" id="ARBA00022475"/>
    </source>
</evidence>
<evidence type="ECO:0000259" key="11">
    <source>
        <dbReference type="PROSITE" id="PS50002"/>
    </source>
</evidence>
<keyword evidence="3 9" id="KW-0728">SH3 domain</keyword>
<feature type="transmembrane region" description="Helical" evidence="10">
    <location>
        <begin position="38"/>
        <end position="58"/>
    </location>
</feature>
<dbReference type="PROSITE" id="PS50002">
    <property type="entry name" value="SH3"/>
    <property type="match status" value="1"/>
</dbReference>
<dbReference type="Gene3D" id="2.30.30.40">
    <property type="entry name" value="SH3 Domains"/>
    <property type="match status" value="1"/>
</dbReference>
<evidence type="ECO:0000313" key="12">
    <source>
        <dbReference type="EMBL" id="KAG2237738.1"/>
    </source>
</evidence>
<keyword evidence="4" id="KW-1003">Cell membrane</keyword>
<comment type="similarity">
    <text evidence="2">Belongs to the SHO1 family.</text>
</comment>
<sequence length="276" mass="30262">MPPIADNVFLLSTLILSACGWLIAFVGACVFRRGLSGGAWWIIIYELLLVMGTGFVLLTNTFSQYRLVMLTFLATSIAMVTSQLDYALPTTKFVAQYKAGAGAYAAGYIILIVIQFLWVLVFGSEADSYFGKYAPKYYGNIVGIVAPHHQPLQAQQSSQPQYEMTGDKTILTDSAAPYGTAYHTTSPTAHPATAIVEPNNNNMPTEPTALNQQQIEYREKVQALHAYQANPEDPNELSFAKGEMLDIVDRNGNWWQARKPDGTVGIIPSNYFGASA</sequence>
<feature type="domain" description="SH3" evidence="11">
    <location>
        <begin position="216"/>
        <end position="276"/>
    </location>
</feature>
<keyword evidence="6 10" id="KW-1133">Transmembrane helix</keyword>
<evidence type="ECO:0000256" key="5">
    <source>
        <dbReference type="ARBA" id="ARBA00022692"/>
    </source>
</evidence>
<evidence type="ECO:0000256" key="6">
    <source>
        <dbReference type="ARBA" id="ARBA00022989"/>
    </source>
</evidence>
<dbReference type="InterPro" id="IPR001452">
    <property type="entry name" value="SH3_domain"/>
</dbReference>
<keyword evidence="13" id="KW-1185">Reference proteome</keyword>
<evidence type="ECO:0000256" key="10">
    <source>
        <dbReference type="SAM" id="Phobius"/>
    </source>
</evidence>
<keyword evidence="7" id="KW-0346">Stress response</keyword>
<organism evidence="12 13">
    <name type="scientific">Thamnidium elegans</name>
    <dbReference type="NCBI Taxonomy" id="101142"/>
    <lineage>
        <taxon>Eukaryota</taxon>
        <taxon>Fungi</taxon>
        <taxon>Fungi incertae sedis</taxon>
        <taxon>Mucoromycota</taxon>
        <taxon>Mucoromycotina</taxon>
        <taxon>Mucoromycetes</taxon>
        <taxon>Mucorales</taxon>
        <taxon>Mucorineae</taxon>
        <taxon>Mucoraceae</taxon>
        <taxon>Thamnidium</taxon>
    </lineage>
</organism>
<evidence type="ECO:0000313" key="13">
    <source>
        <dbReference type="Proteomes" id="UP000613177"/>
    </source>
</evidence>
<keyword evidence="8 10" id="KW-0472">Membrane</keyword>
<dbReference type="AlphaFoldDB" id="A0A8H7T0D2"/>
<dbReference type="InterPro" id="IPR035522">
    <property type="entry name" value="Sho1_SH3"/>
</dbReference>
<evidence type="ECO:0000256" key="8">
    <source>
        <dbReference type="ARBA" id="ARBA00023136"/>
    </source>
</evidence>
<evidence type="ECO:0000256" key="7">
    <source>
        <dbReference type="ARBA" id="ARBA00023016"/>
    </source>
</evidence>
<dbReference type="SUPFAM" id="SSF50044">
    <property type="entry name" value="SH3-domain"/>
    <property type="match status" value="1"/>
</dbReference>
<comment type="caution">
    <text evidence="12">The sequence shown here is derived from an EMBL/GenBank/DDBJ whole genome shotgun (WGS) entry which is preliminary data.</text>
</comment>
<dbReference type="Pfam" id="PF00018">
    <property type="entry name" value="SH3_1"/>
    <property type="match status" value="1"/>
</dbReference>
<protein>
    <recommendedName>
        <fullName evidence="11">SH3 domain-containing protein</fullName>
    </recommendedName>
</protein>
<name>A0A8H7T0D2_9FUNG</name>
<dbReference type="EMBL" id="JAEPRE010000003">
    <property type="protein sequence ID" value="KAG2237738.1"/>
    <property type="molecule type" value="Genomic_DNA"/>
</dbReference>
<proteinExistence type="inferred from homology"/>
<comment type="subcellular location">
    <subcellularLocation>
        <location evidence="1">Cell membrane</location>
        <topology evidence="1">Multi-pass membrane protein</topology>
    </subcellularLocation>
</comment>
<reference evidence="12" key="1">
    <citation type="submission" date="2021-01" db="EMBL/GenBank/DDBJ databases">
        <title>Metabolic potential, ecology and presence of endohyphal bacteria is reflected in genomic diversity of Mucoromycotina.</title>
        <authorList>
            <person name="Muszewska A."/>
            <person name="Okrasinska A."/>
            <person name="Steczkiewicz K."/>
            <person name="Drgas O."/>
            <person name="Orlowska M."/>
            <person name="Perlinska-Lenart U."/>
            <person name="Aleksandrzak-Piekarczyk T."/>
            <person name="Szatraj K."/>
            <person name="Zielenkiewicz U."/>
            <person name="Pilsyk S."/>
            <person name="Malc E."/>
            <person name="Mieczkowski P."/>
            <person name="Kruszewska J.S."/>
            <person name="Biernat P."/>
            <person name="Pawlowska J."/>
        </authorList>
    </citation>
    <scope>NUCLEOTIDE SEQUENCE</scope>
    <source>
        <strain evidence="12">WA0000018081</strain>
    </source>
</reference>
<keyword evidence="5 10" id="KW-0812">Transmembrane</keyword>
<evidence type="ECO:0000256" key="2">
    <source>
        <dbReference type="ARBA" id="ARBA00009739"/>
    </source>
</evidence>
<evidence type="ECO:0000256" key="9">
    <source>
        <dbReference type="PROSITE-ProRule" id="PRU00192"/>
    </source>
</evidence>
<dbReference type="PRINTS" id="PR00452">
    <property type="entry name" value="SH3DOMAIN"/>
</dbReference>
<dbReference type="OrthoDB" id="5983572at2759"/>
<accession>A0A8H7T0D2</accession>
<evidence type="ECO:0000256" key="3">
    <source>
        <dbReference type="ARBA" id="ARBA00022443"/>
    </source>
</evidence>